<evidence type="ECO:0000313" key="2">
    <source>
        <dbReference type="Proteomes" id="UP000191249"/>
    </source>
</evidence>
<organism evidence="1 2">
    <name type="scientific">Neisseria lactamica</name>
    <dbReference type="NCBI Taxonomy" id="486"/>
    <lineage>
        <taxon>Bacteria</taxon>
        <taxon>Pseudomonadati</taxon>
        <taxon>Pseudomonadota</taxon>
        <taxon>Betaproteobacteria</taxon>
        <taxon>Neisseriales</taxon>
        <taxon>Neisseriaceae</taxon>
        <taxon>Neisseria</taxon>
    </lineage>
</organism>
<protein>
    <submittedName>
        <fullName evidence="1">Rho GTPase-activating protein 19</fullName>
    </submittedName>
</protein>
<evidence type="ECO:0000313" key="1">
    <source>
        <dbReference type="EMBL" id="ARB04570.1"/>
    </source>
</evidence>
<dbReference type="Proteomes" id="UP000191249">
    <property type="component" value="Chromosome"/>
</dbReference>
<name>A0AAU8VUC6_NEILA</name>
<reference evidence="1 2" key="1">
    <citation type="submission" date="2017-03" db="EMBL/GenBank/DDBJ databases">
        <title>N. lactamica Y92-1009 whole genome sequence.</title>
        <authorList>
            <person name="Pandey A.K."/>
            <person name="Read R.C."/>
        </authorList>
    </citation>
    <scope>NUCLEOTIDE SEQUENCE [LARGE SCALE GENOMIC DNA]</scope>
    <source>
        <strain evidence="1 2">Y92-1009</strain>
    </source>
</reference>
<sequence length="71" mass="8211">MDASDRAIAFHLPISEIRKSTDRLKQSSVPDRFTQSKSLPYPHLRLPPPQSNIAILRLHLFVLSLLLFFRL</sequence>
<dbReference type="EMBL" id="CP019894">
    <property type="protein sequence ID" value="ARB04570.1"/>
    <property type="molecule type" value="Genomic_DNA"/>
</dbReference>
<accession>A0AAU8VUC6</accession>
<gene>
    <name evidence="1" type="ORF">B2G52_06420</name>
</gene>
<dbReference type="AlphaFoldDB" id="A0AAU8VUC6"/>
<proteinExistence type="predicted"/>